<protein>
    <submittedName>
        <fullName evidence="1">Uncharacterized protein</fullName>
    </submittedName>
</protein>
<accession>A0A1F5SGC7</accession>
<dbReference type="STRING" id="1797994.A2227_00900"/>
<reference evidence="1 2" key="1">
    <citation type="journal article" date="2016" name="Nat. Commun.">
        <title>Thousands of microbial genomes shed light on interconnected biogeochemical processes in an aquifer system.</title>
        <authorList>
            <person name="Anantharaman K."/>
            <person name="Brown C.T."/>
            <person name="Hug L.A."/>
            <person name="Sharon I."/>
            <person name="Castelle C.J."/>
            <person name="Probst A.J."/>
            <person name="Thomas B.C."/>
            <person name="Singh A."/>
            <person name="Wilkins M.J."/>
            <person name="Karaoz U."/>
            <person name="Brodie E.L."/>
            <person name="Williams K.H."/>
            <person name="Hubbard S.S."/>
            <person name="Banfield J.F."/>
        </authorList>
    </citation>
    <scope>NUCLEOTIDE SEQUENCE [LARGE SCALE GENOMIC DNA]</scope>
</reference>
<dbReference type="Proteomes" id="UP000178367">
    <property type="component" value="Unassembled WGS sequence"/>
</dbReference>
<comment type="caution">
    <text evidence="1">The sequence shown here is derived from an EMBL/GenBank/DDBJ whole genome shotgun (WGS) entry which is preliminary data.</text>
</comment>
<evidence type="ECO:0000313" key="2">
    <source>
        <dbReference type="Proteomes" id="UP000178367"/>
    </source>
</evidence>
<evidence type="ECO:0000313" key="1">
    <source>
        <dbReference type="EMBL" id="OGF25745.1"/>
    </source>
</evidence>
<proteinExistence type="predicted"/>
<organism evidence="1 2">
    <name type="scientific">Candidatus Falkowbacteria bacterium RIFOXYA2_FULL_47_19</name>
    <dbReference type="NCBI Taxonomy" id="1797994"/>
    <lineage>
        <taxon>Bacteria</taxon>
        <taxon>Candidatus Falkowiibacteriota</taxon>
    </lineage>
</organism>
<gene>
    <name evidence="1" type="ORF">A2227_00900</name>
</gene>
<dbReference type="AlphaFoldDB" id="A0A1F5SGC7"/>
<name>A0A1F5SGC7_9BACT</name>
<sequence length="134" mass="15299">MEKETTFQPKNEKELNFSRKIAEEQKTLKEAKKTLDHVKVMKSGFNMLIKRHGKSIKDKTWKEIEDNIDDFVPKEEQGWGKELGNAVRGISDKKSVFNFENEKISDILGGLDEAESKLENTIDNIEGGKINVSS</sequence>
<dbReference type="EMBL" id="MFGB01000020">
    <property type="protein sequence ID" value="OGF25745.1"/>
    <property type="molecule type" value="Genomic_DNA"/>
</dbReference>